<dbReference type="PIRSF" id="PIRSF006066">
    <property type="entry name" value="HI0050"/>
    <property type="match status" value="1"/>
</dbReference>
<dbReference type="PANTHER" id="PTHR33362:SF2">
    <property type="entry name" value="TRAP TRANSPORTER LARGE PERMEASE PROTEIN"/>
    <property type="match status" value="1"/>
</dbReference>
<name>A0A1Y5RZF8_9RHOB</name>
<dbReference type="GO" id="GO:0005886">
    <property type="term" value="C:plasma membrane"/>
    <property type="evidence" value="ECO:0007669"/>
    <property type="project" value="UniProtKB-SubCell"/>
</dbReference>
<gene>
    <name evidence="9" type="primary">siaT_8</name>
    <name evidence="9" type="ORF">AQS8620_00893</name>
</gene>
<accession>A0A1Y5RZF8</accession>
<evidence type="ECO:0000256" key="4">
    <source>
        <dbReference type="ARBA" id="ARBA00022692"/>
    </source>
</evidence>
<keyword evidence="5 7" id="KW-1133">Transmembrane helix</keyword>
<dbReference type="Pfam" id="PF06808">
    <property type="entry name" value="DctM"/>
    <property type="match status" value="1"/>
</dbReference>
<dbReference type="AlphaFoldDB" id="A0A1Y5RZF8"/>
<feature type="transmembrane region" description="Helical" evidence="7">
    <location>
        <begin position="365"/>
        <end position="393"/>
    </location>
</feature>
<evidence type="ECO:0000256" key="7">
    <source>
        <dbReference type="RuleBase" id="RU369079"/>
    </source>
</evidence>
<feature type="transmembrane region" description="Helical" evidence="7">
    <location>
        <begin position="140"/>
        <end position="167"/>
    </location>
</feature>
<evidence type="ECO:0000256" key="6">
    <source>
        <dbReference type="ARBA" id="ARBA00023136"/>
    </source>
</evidence>
<keyword evidence="7" id="KW-0813">Transport</keyword>
<feature type="transmembrane region" description="Helical" evidence="7">
    <location>
        <begin position="103"/>
        <end position="128"/>
    </location>
</feature>
<sequence length="432" mass="44363">MAISASLILLAVFGVLAFLGLPLAVAIVAAALAAVSLVVPLDMALFTSAQKMMASLDSFSLLAVPFFILSGVIMNSGGIAVRLVNLAKLLAGRIPGSLSQTNIAGNMLFGAISGSAIAASTSIGGVLVPMQAREGYDRNFAAAVNIASAPTGMLIPPTTAFIIYSLVSDGTSIAALFLAGAIAGLLWGIGLMSITSVIAWRRGWPLSPRVPFKAALRIVVEAIPSLFLIVIVIGGILGGVFTAVEASGIAVIYTLALAFVIHRTTPLRDLAKFLIETAMITGTIMLLLAASAALSFAMAFTGIPAAVTALILGISENPIIVLLVINVILLVVGCFMDIGPAILIFTPILLPIATKIGVDPVQFGVILVFNLAIGTITPPVGTGLFVGAQVAGVKVEGAIRALAPFYLMLIALLMVVTYVPALTMTLPKLFGM</sequence>
<feature type="transmembrane region" description="Helical" evidence="7">
    <location>
        <begin position="173"/>
        <end position="194"/>
    </location>
</feature>
<feature type="transmembrane region" description="Helical" evidence="7">
    <location>
        <begin position="243"/>
        <end position="261"/>
    </location>
</feature>
<feature type="transmembrane region" description="Helical" evidence="7">
    <location>
        <begin position="27"/>
        <end position="47"/>
    </location>
</feature>
<keyword evidence="10" id="KW-1185">Reference proteome</keyword>
<comment type="similarity">
    <text evidence="7">Belongs to the TRAP transporter large permease family.</text>
</comment>
<proteinExistence type="inferred from homology"/>
<reference evidence="9 10" key="1">
    <citation type="submission" date="2017-03" db="EMBL/GenBank/DDBJ databases">
        <authorList>
            <person name="Afonso C.L."/>
            <person name="Miller P.J."/>
            <person name="Scott M.A."/>
            <person name="Spackman E."/>
            <person name="Goraichik I."/>
            <person name="Dimitrov K.M."/>
            <person name="Suarez D.L."/>
            <person name="Swayne D.E."/>
        </authorList>
    </citation>
    <scope>NUCLEOTIDE SEQUENCE [LARGE SCALE GENOMIC DNA]</scope>
    <source>
        <strain evidence="9 10">CECT 8620</strain>
    </source>
</reference>
<dbReference type="InterPro" id="IPR010656">
    <property type="entry name" value="DctM"/>
</dbReference>
<feature type="transmembrane region" description="Helical" evidence="7">
    <location>
        <begin position="59"/>
        <end position="83"/>
    </location>
</feature>
<keyword evidence="2" id="KW-1003">Cell membrane</keyword>
<dbReference type="PANTHER" id="PTHR33362">
    <property type="entry name" value="SIALIC ACID TRAP TRANSPORTER PERMEASE PROTEIN SIAT-RELATED"/>
    <property type="match status" value="1"/>
</dbReference>
<comment type="function">
    <text evidence="7">Part of the tripartite ATP-independent periplasmic (TRAP) transport system.</text>
</comment>
<comment type="subcellular location">
    <subcellularLocation>
        <location evidence="1 7">Cell inner membrane</location>
        <topology evidence="1 7">Multi-pass membrane protein</topology>
    </subcellularLocation>
</comment>
<feature type="transmembrane region" description="Helical" evidence="7">
    <location>
        <begin position="321"/>
        <end position="345"/>
    </location>
</feature>
<dbReference type="InterPro" id="IPR004681">
    <property type="entry name" value="TRAP_DctM"/>
</dbReference>
<dbReference type="EMBL" id="FWFS01000003">
    <property type="protein sequence ID" value="SLN29154.1"/>
    <property type="molecule type" value="Genomic_DNA"/>
</dbReference>
<dbReference type="RefSeq" id="WP_085835657.1">
    <property type="nucleotide sequence ID" value="NZ_FWFS01000003.1"/>
</dbReference>
<feature type="domain" description="TRAP C4-dicarboxylate transport system permease DctM subunit" evidence="8">
    <location>
        <begin position="11"/>
        <end position="422"/>
    </location>
</feature>
<keyword evidence="3 7" id="KW-0997">Cell inner membrane</keyword>
<keyword evidence="6 7" id="KW-0472">Membrane</keyword>
<feature type="transmembrane region" description="Helical" evidence="7">
    <location>
        <begin position="215"/>
        <end position="237"/>
    </location>
</feature>
<evidence type="ECO:0000256" key="2">
    <source>
        <dbReference type="ARBA" id="ARBA00022475"/>
    </source>
</evidence>
<keyword evidence="4 7" id="KW-0812">Transmembrane</keyword>
<dbReference type="GO" id="GO:0022857">
    <property type="term" value="F:transmembrane transporter activity"/>
    <property type="evidence" value="ECO:0007669"/>
    <property type="project" value="UniProtKB-UniRule"/>
</dbReference>
<evidence type="ECO:0000259" key="8">
    <source>
        <dbReference type="Pfam" id="PF06808"/>
    </source>
</evidence>
<evidence type="ECO:0000256" key="1">
    <source>
        <dbReference type="ARBA" id="ARBA00004429"/>
    </source>
</evidence>
<evidence type="ECO:0000313" key="10">
    <source>
        <dbReference type="Proteomes" id="UP000193862"/>
    </source>
</evidence>
<dbReference type="Proteomes" id="UP000193862">
    <property type="component" value="Unassembled WGS sequence"/>
</dbReference>
<organism evidence="9 10">
    <name type="scientific">Aquimixticola soesokkakensis</name>
    <dbReference type="NCBI Taxonomy" id="1519096"/>
    <lineage>
        <taxon>Bacteria</taxon>
        <taxon>Pseudomonadati</taxon>
        <taxon>Pseudomonadota</taxon>
        <taxon>Alphaproteobacteria</taxon>
        <taxon>Rhodobacterales</taxon>
        <taxon>Paracoccaceae</taxon>
        <taxon>Aquimixticola</taxon>
    </lineage>
</organism>
<dbReference type="OrthoDB" id="9790209at2"/>
<protein>
    <recommendedName>
        <fullName evidence="7">TRAP transporter large permease protein</fullName>
    </recommendedName>
</protein>
<evidence type="ECO:0000256" key="3">
    <source>
        <dbReference type="ARBA" id="ARBA00022519"/>
    </source>
</evidence>
<feature type="transmembrane region" description="Helical" evidence="7">
    <location>
        <begin position="273"/>
        <end position="290"/>
    </location>
</feature>
<evidence type="ECO:0000313" key="9">
    <source>
        <dbReference type="EMBL" id="SLN29154.1"/>
    </source>
</evidence>
<comment type="subunit">
    <text evidence="7">The complex comprises the extracytoplasmic solute receptor protein and the two transmembrane proteins.</text>
</comment>
<feature type="transmembrane region" description="Helical" evidence="7">
    <location>
        <begin position="405"/>
        <end position="426"/>
    </location>
</feature>
<evidence type="ECO:0000256" key="5">
    <source>
        <dbReference type="ARBA" id="ARBA00022989"/>
    </source>
</evidence>
<dbReference type="NCBIfam" id="TIGR00786">
    <property type="entry name" value="dctM"/>
    <property type="match status" value="1"/>
</dbReference>